<feature type="region of interest" description="Disordered" evidence="1">
    <location>
        <begin position="1"/>
        <end position="25"/>
    </location>
</feature>
<gene>
    <name evidence="2" type="ORF">ZIOFF_019284</name>
</gene>
<dbReference type="EMBL" id="JACMSC010000005">
    <property type="protein sequence ID" value="KAG6522147.1"/>
    <property type="molecule type" value="Genomic_DNA"/>
</dbReference>
<evidence type="ECO:0000313" key="3">
    <source>
        <dbReference type="Proteomes" id="UP000734854"/>
    </source>
</evidence>
<proteinExistence type="predicted"/>
<protein>
    <submittedName>
        <fullName evidence="2">Uncharacterized protein</fullName>
    </submittedName>
</protein>
<evidence type="ECO:0000256" key="1">
    <source>
        <dbReference type="SAM" id="MobiDB-lite"/>
    </source>
</evidence>
<reference evidence="2 3" key="1">
    <citation type="submission" date="2020-08" db="EMBL/GenBank/DDBJ databases">
        <title>Plant Genome Project.</title>
        <authorList>
            <person name="Zhang R.-G."/>
        </authorList>
    </citation>
    <scope>NUCLEOTIDE SEQUENCE [LARGE SCALE GENOMIC DNA]</scope>
    <source>
        <tissue evidence="2">Rhizome</tissue>
    </source>
</reference>
<sequence>MNSNAPISGQVASQPSSQMPGLPQRINNSMASQMQNLDSRKMDPEFMQLRRKMQQKIYNTLQKKNQSNDWLRKLPEIVRHLEECMFRDNATKDEYLTLYMESNENHFFSIIKSIISSKHRAPHQVRASSTPSMMIPTPGMQQDRSTQSIVSGSVENPKMGGPSVECPPSTNMGNLQPTGNGLTDVNTPFNLANVSNGQQRQGTNFPLGSVVRNVMHSNSAGVPRQSSQMIPTPGYIDPQAVSLASGSSNATNLSSDESTVPLELQQKRNIGNPSNHLLHSLGGQIDSGIRPSTLQKALLHSMSNGVVNGGLDSVGSNMQFKRSTNLEGLLKTGPPNVPPKPLQQHFDQQIHQPRMPVIRLYISRIKSFM</sequence>
<comment type="caution">
    <text evidence="2">The sequence shown here is derived from an EMBL/GenBank/DDBJ whole genome shotgun (WGS) entry which is preliminary data.</text>
</comment>
<dbReference type="AlphaFoldDB" id="A0A8J5LBJ9"/>
<name>A0A8J5LBJ9_ZINOF</name>
<organism evidence="2 3">
    <name type="scientific">Zingiber officinale</name>
    <name type="common">Ginger</name>
    <name type="synonym">Amomum zingiber</name>
    <dbReference type="NCBI Taxonomy" id="94328"/>
    <lineage>
        <taxon>Eukaryota</taxon>
        <taxon>Viridiplantae</taxon>
        <taxon>Streptophyta</taxon>
        <taxon>Embryophyta</taxon>
        <taxon>Tracheophyta</taxon>
        <taxon>Spermatophyta</taxon>
        <taxon>Magnoliopsida</taxon>
        <taxon>Liliopsida</taxon>
        <taxon>Zingiberales</taxon>
        <taxon>Zingiberaceae</taxon>
        <taxon>Zingiber</taxon>
    </lineage>
</organism>
<dbReference type="Proteomes" id="UP000734854">
    <property type="component" value="Unassembled WGS sequence"/>
</dbReference>
<accession>A0A8J5LBJ9</accession>
<evidence type="ECO:0000313" key="2">
    <source>
        <dbReference type="EMBL" id="KAG6522147.1"/>
    </source>
</evidence>
<keyword evidence="3" id="KW-1185">Reference proteome</keyword>